<dbReference type="Pfam" id="PF02992">
    <property type="entry name" value="Transposase_21"/>
    <property type="match status" value="1"/>
</dbReference>
<organism evidence="4">
    <name type="scientific">Sesamum radiatum</name>
    <name type="common">Black benniseed</name>
    <dbReference type="NCBI Taxonomy" id="300843"/>
    <lineage>
        <taxon>Eukaryota</taxon>
        <taxon>Viridiplantae</taxon>
        <taxon>Streptophyta</taxon>
        <taxon>Embryophyta</taxon>
        <taxon>Tracheophyta</taxon>
        <taxon>Spermatophyta</taxon>
        <taxon>Magnoliopsida</taxon>
        <taxon>eudicotyledons</taxon>
        <taxon>Gunneridae</taxon>
        <taxon>Pentapetalae</taxon>
        <taxon>asterids</taxon>
        <taxon>lamiids</taxon>
        <taxon>Lamiales</taxon>
        <taxon>Pedaliaceae</taxon>
        <taxon>Sesamum</taxon>
    </lineage>
</organism>
<dbReference type="InterPro" id="IPR025312">
    <property type="entry name" value="DUF4216"/>
</dbReference>
<gene>
    <name evidence="4" type="ORF">Sradi_2366300</name>
</gene>
<accession>A0AAW2T779</accession>
<dbReference type="InterPro" id="IPR025452">
    <property type="entry name" value="DUF4218"/>
</dbReference>
<feature type="compositionally biased region" description="Acidic residues" evidence="1">
    <location>
        <begin position="789"/>
        <end position="805"/>
    </location>
</feature>
<dbReference type="Pfam" id="PF13960">
    <property type="entry name" value="DUF4218"/>
    <property type="match status" value="1"/>
</dbReference>
<reference evidence="4" key="2">
    <citation type="journal article" date="2024" name="Plant">
        <title>Genomic evolution and insights into agronomic trait innovations of Sesamum species.</title>
        <authorList>
            <person name="Miao H."/>
            <person name="Wang L."/>
            <person name="Qu L."/>
            <person name="Liu H."/>
            <person name="Sun Y."/>
            <person name="Le M."/>
            <person name="Wang Q."/>
            <person name="Wei S."/>
            <person name="Zheng Y."/>
            <person name="Lin W."/>
            <person name="Duan Y."/>
            <person name="Cao H."/>
            <person name="Xiong S."/>
            <person name="Wang X."/>
            <person name="Wei L."/>
            <person name="Li C."/>
            <person name="Ma Q."/>
            <person name="Ju M."/>
            <person name="Zhao R."/>
            <person name="Li G."/>
            <person name="Mu C."/>
            <person name="Tian Q."/>
            <person name="Mei H."/>
            <person name="Zhang T."/>
            <person name="Gao T."/>
            <person name="Zhang H."/>
        </authorList>
    </citation>
    <scope>NUCLEOTIDE SEQUENCE</scope>
    <source>
        <strain evidence="4">G02</strain>
    </source>
</reference>
<protein>
    <submittedName>
        <fullName evidence="4">Uncharacterized protein</fullName>
    </submittedName>
</protein>
<evidence type="ECO:0000259" key="2">
    <source>
        <dbReference type="Pfam" id="PF13952"/>
    </source>
</evidence>
<dbReference type="EMBL" id="JACGWJ010000009">
    <property type="protein sequence ID" value="KAL0400230.1"/>
    <property type="molecule type" value="Genomic_DNA"/>
</dbReference>
<dbReference type="Pfam" id="PF13952">
    <property type="entry name" value="DUF4216"/>
    <property type="match status" value="1"/>
</dbReference>
<feature type="domain" description="DUF4216" evidence="2">
    <location>
        <begin position="647"/>
        <end position="722"/>
    </location>
</feature>
<dbReference type="AlphaFoldDB" id="A0AAW2T779"/>
<comment type="caution">
    <text evidence="4">The sequence shown here is derived from an EMBL/GenBank/DDBJ whole genome shotgun (WGS) entry which is preliminary data.</text>
</comment>
<evidence type="ECO:0000259" key="3">
    <source>
        <dbReference type="Pfam" id="PF13960"/>
    </source>
</evidence>
<feature type="domain" description="DUF4218" evidence="3">
    <location>
        <begin position="374"/>
        <end position="487"/>
    </location>
</feature>
<proteinExistence type="predicted"/>
<feature type="region of interest" description="Disordered" evidence="1">
    <location>
        <begin position="778"/>
        <end position="805"/>
    </location>
</feature>
<evidence type="ECO:0000256" key="1">
    <source>
        <dbReference type="SAM" id="MobiDB-lite"/>
    </source>
</evidence>
<name>A0AAW2T779_SESRA</name>
<dbReference type="PANTHER" id="PTHR48258:SF4">
    <property type="entry name" value="DUF4216 DOMAIN-CONTAINING PROTEIN"/>
    <property type="match status" value="1"/>
</dbReference>
<reference evidence="4" key="1">
    <citation type="submission" date="2020-06" db="EMBL/GenBank/DDBJ databases">
        <authorList>
            <person name="Li T."/>
            <person name="Hu X."/>
            <person name="Zhang T."/>
            <person name="Song X."/>
            <person name="Zhang H."/>
            <person name="Dai N."/>
            <person name="Sheng W."/>
            <person name="Hou X."/>
            <person name="Wei L."/>
        </authorList>
    </citation>
    <scope>NUCLEOTIDE SEQUENCE</scope>
    <source>
        <strain evidence="4">G02</strain>
        <tissue evidence="4">Leaf</tissue>
    </source>
</reference>
<dbReference type="PANTHER" id="PTHR48258">
    <property type="entry name" value="DUF4218 DOMAIN-CONTAINING PROTEIN-RELATED"/>
    <property type="match status" value="1"/>
</dbReference>
<evidence type="ECO:0000313" key="4">
    <source>
        <dbReference type="EMBL" id="KAL0400230.1"/>
    </source>
</evidence>
<sequence>MTWHACHQTEEGSMCHPSDDEAWKHFDQLYPDFTVEPRNVRLALCTNGFAPQRHYGRTYSYWPVILIPYNLPPGMCIKPEYMFLTMVIPGPSNPKRRIDIYIEPLIEELLQLWHIGVSTHDHATNQTFMMRAALMWTVNDLPTYGMASGWSTAGIMGCLVCMEDTQTFHLQHGRKACYFDCHRQFLSYDHPYRRNKRSFTKNQQERKIARLRLTGDEIRHRVEQYGTAVEEPLTYPPGYGNVHKWTKKSIFWDLPYWNTHLIRHNLDVMHIEKNVFDNIFNTVMDIKGKTKDNLNARKDLKNICNRLELEVDQCRPNAMPKVACVDIANLRLHGMKSQDCHVFMQKLISVAFRELLPEFVWSALTEVSLLFQVLCSTTLDVKKVQELEESVAIIMCNLEKIFPPAFFDSMEHLIIHLPYEARVGGPVQYRWMHPFERFLRDLKKKVKNKAHIEASICEAYIVQEIGWFTSHYFESHVTCKRHRPGRNDELTQNNDARDISNHPCGTSGVSTKRYALGQERHVMETYVLCNSEVVALYYQSFLNELYETYSPDDPIIDQIVTTNFKAWFKRRVEPELQNIEDDLLKSLYWGPNQLVTTWPCYFVNGYNFYMEEHNIGKSTMNCGVCVKSSSYTDTDIDFYGMLEEIIQLDYPVIDGLQFVLFKCKWVDPIRGMKVHSRYHLVDVNFKRVYQKDETFISAQQAVQVYYTDYPSIRRDRADWMAVCKTKARRVVDASRWTNIAYQLEEVELPPKVNTDNQTYDLHDPNGLVLFVDISEAMQHGAGTSRPHDEDEEDEDEDEDDDDDLE</sequence>
<dbReference type="InterPro" id="IPR004242">
    <property type="entry name" value="Transposase_21"/>
</dbReference>